<comment type="caution">
    <text evidence="1">The sequence shown here is derived from an EMBL/GenBank/DDBJ whole genome shotgun (WGS) entry which is preliminary data.</text>
</comment>
<dbReference type="Proteomes" id="UP001054945">
    <property type="component" value="Unassembled WGS sequence"/>
</dbReference>
<sequence length="109" mass="12351">MVGFPSQQLSTNRKESLYVNENSTMNISVLNSKLLDDVCNGSSLHSAIRAKAACTEFAPELRRPNNTILRSPKCITPNLQYVWNSYGISNQVKESSIEKHQQFVEKEEF</sequence>
<reference evidence="1 2" key="1">
    <citation type="submission" date="2021-06" db="EMBL/GenBank/DDBJ databases">
        <title>Caerostris extrusa draft genome.</title>
        <authorList>
            <person name="Kono N."/>
            <person name="Arakawa K."/>
        </authorList>
    </citation>
    <scope>NUCLEOTIDE SEQUENCE [LARGE SCALE GENOMIC DNA]</scope>
</reference>
<evidence type="ECO:0000313" key="2">
    <source>
        <dbReference type="Proteomes" id="UP001054945"/>
    </source>
</evidence>
<dbReference type="AlphaFoldDB" id="A0AAV4V216"/>
<proteinExistence type="predicted"/>
<protein>
    <submittedName>
        <fullName evidence="1">Uncharacterized protein</fullName>
    </submittedName>
</protein>
<gene>
    <name evidence="1" type="ORF">CEXT_580741</name>
</gene>
<evidence type="ECO:0000313" key="1">
    <source>
        <dbReference type="EMBL" id="GIY63995.1"/>
    </source>
</evidence>
<name>A0AAV4V216_CAEEX</name>
<dbReference type="EMBL" id="BPLR01013815">
    <property type="protein sequence ID" value="GIY63995.1"/>
    <property type="molecule type" value="Genomic_DNA"/>
</dbReference>
<keyword evidence="2" id="KW-1185">Reference proteome</keyword>
<accession>A0AAV4V216</accession>
<organism evidence="1 2">
    <name type="scientific">Caerostris extrusa</name>
    <name type="common">Bark spider</name>
    <name type="synonym">Caerostris bankana</name>
    <dbReference type="NCBI Taxonomy" id="172846"/>
    <lineage>
        <taxon>Eukaryota</taxon>
        <taxon>Metazoa</taxon>
        <taxon>Ecdysozoa</taxon>
        <taxon>Arthropoda</taxon>
        <taxon>Chelicerata</taxon>
        <taxon>Arachnida</taxon>
        <taxon>Araneae</taxon>
        <taxon>Araneomorphae</taxon>
        <taxon>Entelegynae</taxon>
        <taxon>Araneoidea</taxon>
        <taxon>Araneidae</taxon>
        <taxon>Caerostris</taxon>
    </lineage>
</organism>